<dbReference type="EMBL" id="FOHK01000007">
    <property type="protein sequence ID" value="SET36889.1"/>
    <property type="molecule type" value="Genomic_DNA"/>
</dbReference>
<dbReference type="PANTHER" id="PTHR43685">
    <property type="entry name" value="GLYCOSYLTRANSFERASE"/>
    <property type="match status" value="1"/>
</dbReference>
<proteinExistence type="predicted"/>
<dbReference type="Pfam" id="PF00535">
    <property type="entry name" value="Glycos_transf_2"/>
    <property type="match status" value="1"/>
</dbReference>
<dbReference type="InterPro" id="IPR050834">
    <property type="entry name" value="Glycosyltransf_2"/>
</dbReference>
<keyword evidence="2" id="KW-0808">Transferase</keyword>
<gene>
    <name evidence="2" type="ORF">SAMN05660429_01627</name>
</gene>
<evidence type="ECO:0000259" key="1">
    <source>
        <dbReference type="Pfam" id="PF00535"/>
    </source>
</evidence>
<reference evidence="2 3" key="1">
    <citation type="submission" date="2016-10" db="EMBL/GenBank/DDBJ databases">
        <authorList>
            <person name="de Groot N.N."/>
        </authorList>
    </citation>
    <scope>NUCLEOTIDE SEQUENCE [LARGE SCALE GENOMIC DNA]</scope>
    <source>
        <strain evidence="2 3">DSM 19706</strain>
    </source>
</reference>
<keyword evidence="3" id="KW-1185">Reference proteome</keyword>
<dbReference type="InterPro" id="IPR001173">
    <property type="entry name" value="Glyco_trans_2-like"/>
</dbReference>
<feature type="domain" description="Glycosyltransferase 2-like" evidence="1">
    <location>
        <begin position="7"/>
        <end position="167"/>
    </location>
</feature>
<dbReference type="AlphaFoldDB" id="A0A1I0DWZ1"/>
<dbReference type="STRING" id="349064.SAMN05660429_01627"/>
<evidence type="ECO:0000313" key="3">
    <source>
        <dbReference type="Proteomes" id="UP000199308"/>
    </source>
</evidence>
<dbReference type="OrthoDB" id="9802649at2"/>
<sequence>MKEAKVSVIIPVYNGEQYIENTLDSILQQSYTNIEVILVNDGSKDASLALLHRLAQRDDRIVVLDKANGGVADARNYGITHCTGAYVAFCDQDDLWYQDKLTQQMPLFSKASIGLVHGGSENFYTATNKTYQPNFKRKHRGKIFSSLIEENQISCCSAVARTDLIKQVGMFDPDPALMGVDDWHLWLKLALVSEVDFVETVVAKHIFHGDNYSMLDEKMHHAEIVCLEKIKAEFALHTANVAWPQIMASIHTRYARSYINTSQFSLAGDTLLKAHRQQPSFSSLSKGLMYRYIPDIFWQTVQRLFRYAKANKKSSFA</sequence>
<name>A0A1I0DWZ1_THASX</name>
<dbReference type="SUPFAM" id="SSF53448">
    <property type="entry name" value="Nucleotide-diphospho-sugar transferases"/>
    <property type="match status" value="1"/>
</dbReference>
<protein>
    <submittedName>
        <fullName evidence="2">Glycosyl transferase family 2</fullName>
    </submittedName>
</protein>
<evidence type="ECO:0000313" key="2">
    <source>
        <dbReference type="EMBL" id="SET36889.1"/>
    </source>
</evidence>
<dbReference type="Gene3D" id="3.90.550.10">
    <property type="entry name" value="Spore Coat Polysaccharide Biosynthesis Protein SpsA, Chain A"/>
    <property type="match status" value="1"/>
</dbReference>
<dbReference type="GO" id="GO:0016740">
    <property type="term" value="F:transferase activity"/>
    <property type="evidence" value="ECO:0007669"/>
    <property type="project" value="UniProtKB-KW"/>
</dbReference>
<organism evidence="2 3">
    <name type="scientific">Thalassotalea agarivorans</name>
    <name type="common">Thalassomonas agarivorans</name>
    <dbReference type="NCBI Taxonomy" id="349064"/>
    <lineage>
        <taxon>Bacteria</taxon>
        <taxon>Pseudomonadati</taxon>
        <taxon>Pseudomonadota</taxon>
        <taxon>Gammaproteobacteria</taxon>
        <taxon>Alteromonadales</taxon>
        <taxon>Colwelliaceae</taxon>
        <taxon>Thalassotalea</taxon>
    </lineage>
</organism>
<dbReference type="RefSeq" id="WP_093329134.1">
    <property type="nucleotide sequence ID" value="NZ_AP027363.1"/>
</dbReference>
<accession>A0A1I0DWZ1</accession>
<dbReference type="InterPro" id="IPR029044">
    <property type="entry name" value="Nucleotide-diphossugar_trans"/>
</dbReference>
<dbReference type="PANTHER" id="PTHR43685:SF2">
    <property type="entry name" value="GLYCOSYLTRANSFERASE 2-LIKE DOMAIN-CONTAINING PROTEIN"/>
    <property type="match status" value="1"/>
</dbReference>
<dbReference type="Proteomes" id="UP000199308">
    <property type="component" value="Unassembled WGS sequence"/>
</dbReference>